<feature type="domain" description="Superoxide dismutase copper/zinc binding" evidence="11">
    <location>
        <begin position="121"/>
        <end position="258"/>
    </location>
</feature>
<comment type="cofactor">
    <cofactor evidence="9">
        <name>Cu cation</name>
        <dbReference type="ChEBI" id="CHEBI:23378"/>
    </cofactor>
    <text evidence="9">Binds 1 copper ion per subunit.</text>
</comment>
<dbReference type="PRINTS" id="PR00068">
    <property type="entry name" value="CUZNDISMTASE"/>
</dbReference>
<comment type="function">
    <text evidence="9">Destroys radicals which are normally produced within the cells and which are toxic to biological systems.</text>
</comment>
<evidence type="ECO:0000256" key="3">
    <source>
        <dbReference type="ARBA" id="ARBA00022833"/>
    </source>
</evidence>
<comment type="similarity">
    <text evidence="1 9">Belongs to the Cu-Zn superoxide dismutase family.</text>
</comment>
<keyword evidence="7" id="KW-1015">Disulfide bond</keyword>
<keyword evidence="3 9" id="KW-0862">Zinc</keyword>
<evidence type="ECO:0000256" key="7">
    <source>
        <dbReference type="ARBA" id="ARBA00023157"/>
    </source>
</evidence>
<dbReference type="Proteomes" id="UP001152320">
    <property type="component" value="Chromosome 2"/>
</dbReference>
<keyword evidence="2 9" id="KW-0479">Metal-binding</keyword>
<feature type="signal peptide" evidence="10">
    <location>
        <begin position="1"/>
        <end position="19"/>
    </location>
</feature>
<evidence type="ECO:0000313" key="13">
    <source>
        <dbReference type="Proteomes" id="UP001152320"/>
    </source>
</evidence>
<accession>A0A9Q1HJJ3</accession>
<dbReference type="GO" id="GO:0005507">
    <property type="term" value="F:copper ion binding"/>
    <property type="evidence" value="ECO:0007669"/>
    <property type="project" value="InterPro"/>
</dbReference>
<dbReference type="Pfam" id="PF00080">
    <property type="entry name" value="Sod_Cu"/>
    <property type="match status" value="1"/>
</dbReference>
<dbReference type="EMBL" id="JAIZAY010000002">
    <property type="protein sequence ID" value="KAJ8047323.1"/>
    <property type="molecule type" value="Genomic_DNA"/>
</dbReference>
<sequence>MDYLLVLAFLSITFAQTIAELNGVACSCPWSAEQFNQLQQEVQSLREDVNNLQADLSSNEPEEVQETNEIQPSTVGLVFRLDGEQVADPRPPEDKIEGFVYAKCKPMPNSALSEELFQPITGEINMKQNASGGPLYIDMFMYGFRSPLGSLHGFHVHTYGDLSDGCQSTGGHYNPFNKNHGGPKAEERHVGDLGNVEPNAAGVVNTKIEDDLASLVGEHSIIGRAFVIHAGEDDLGLGGFPDSLTTGHAGARLACCVIGIAEQ</sequence>
<evidence type="ECO:0000256" key="8">
    <source>
        <dbReference type="ARBA" id="ARBA00049204"/>
    </source>
</evidence>
<comment type="cofactor">
    <cofactor evidence="9">
        <name>Zn(2+)</name>
        <dbReference type="ChEBI" id="CHEBI:29105"/>
    </cofactor>
    <text evidence="9">Binds 1 zinc ion per subunit.</text>
</comment>
<keyword evidence="6 9" id="KW-0186">Copper</keyword>
<dbReference type="InterPro" id="IPR024134">
    <property type="entry name" value="SOD_Cu/Zn_/chaperone"/>
</dbReference>
<evidence type="ECO:0000256" key="5">
    <source>
        <dbReference type="ARBA" id="ARBA00023002"/>
    </source>
</evidence>
<reference evidence="12" key="1">
    <citation type="submission" date="2021-10" db="EMBL/GenBank/DDBJ databases">
        <title>Tropical sea cucumber genome reveals ecological adaptation and Cuvierian tubules defense mechanism.</title>
        <authorList>
            <person name="Chen T."/>
        </authorList>
    </citation>
    <scope>NUCLEOTIDE SEQUENCE</scope>
    <source>
        <strain evidence="12">Nanhai2018</strain>
        <tissue evidence="12">Muscle</tissue>
    </source>
</reference>
<dbReference type="InterPro" id="IPR018152">
    <property type="entry name" value="SOD_Cu/Zn_BS"/>
</dbReference>
<evidence type="ECO:0000256" key="4">
    <source>
        <dbReference type="ARBA" id="ARBA00022862"/>
    </source>
</evidence>
<dbReference type="PROSITE" id="PS00087">
    <property type="entry name" value="SOD_CU_ZN_1"/>
    <property type="match status" value="1"/>
</dbReference>
<comment type="caution">
    <text evidence="12">The sequence shown here is derived from an EMBL/GenBank/DDBJ whole genome shotgun (WGS) entry which is preliminary data.</text>
</comment>
<keyword evidence="13" id="KW-1185">Reference proteome</keyword>
<proteinExistence type="inferred from homology"/>
<evidence type="ECO:0000256" key="1">
    <source>
        <dbReference type="ARBA" id="ARBA00010457"/>
    </source>
</evidence>
<name>A0A9Q1HJJ3_HOLLE</name>
<dbReference type="OrthoDB" id="2015551at2759"/>
<dbReference type="FunFam" id="2.60.40.200:FF:000003">
    <property type="entry name" value="Superoxide dismutase [Cu-Zn], chloroplastic"/>
    <property type="match status" value="1"/>
</dbReference>
<evidence type="ECO:0000256" key="10">
    <source>
        <dbReference type="SAM" id="SignalP"/>
    </source>
</evidence>
<dbReference type="InterPro" id="IPR001424">
    <property type="entry name" value="SOD_Cu_Zn_dom"/>
</dbReference>
<keyword evidence="10" id="KW-0732">Signal</keyword>
<evidence type="ECO:0000256" key="6">
    <source>
        <dbReference type="ARBA" id="ARBA00023008"/>
    </source>
</evidence>
<dbReference type="CDD" id="cd00305">
    <property type="entry name" value="Cu-Zn_Superoxide_Dismutase"/>
    <property type="match status" value="1"/>
</dbReference>
<keyword evidence="4" id="KW-0049">Antioxidant</keyword>
<dbReference type="PROSITE" id="PS00332">
    <property type="entry name" value="SOD_CU_ZN_2"/>
    <property type="match status" value="1"/>
</dbReference>
<organism evidence="12 13">
    <name type="scientific">Holothuria leucospilota</name>
    <name type="common">Black long sea cucumber</name>
    <name type="synonym">Mertensiothuria leucospilota</name>
    <dbReference type="NCBI Taxonomy" id="206669"/>
    <lineage>
        <taxon>Eukaryota</taxon>
        <taxon>Metazoa</taxon>
        <taxon>Echinodermata</taxon>
        <taxon>Eleutherozoa</taxon>
        <taxon>Echinozoa</taxon>
        <taxon>Holothuroidea</taxon>
        <taxon>Aspidochirotacea</taxon>
        <taxon>Aspidochirotida</taxon>
        <taxon>Holothuriidae</taxon>
        <taxon>Holothuria</taxon>
    </lineage>
</organism>
<evidence type="ECO:0000256" key="9">
    <source>
        <dbReference type="RuleBase" id="RU000393"/>
    </source>
</evidence>
<dbReference type="AlphaFoldDB" id="A0A9Q1HJJ3"/>
<dbReference type="InterPro" id="IPR036423">
    <property type="entry name" value="SOD-like_Cu/Zn_dom_sf"/>
</dbReference>
<comment type="catalytic activity">
    <reaction evidence="8 9">
        <text>2 superoxide + 2 H(+) = H2O2 + O2</text>
        <dbReference type="Rhea" id="RHEA:20696"/>
        <dbReference type="ChEBI" id="CHEBI:15378"/>
        <dbReference type="ChEBI" id="CHEBI:15379"/>
        <dbReference type="ChEBI" id="CHEBI:16240"/>
        <dbReference type="ChEBI" id="CHEBI:18421"/>
        <dbReference type="EC" id="1.15.1.1"/>
    </reaction>
</comment>
<dbReference type="SUPFAM" id="SSF49329">
    <property type="entry name" value="Cu,Zn superoxide dismutase-like"/>
    <property type="match status" value="1"/>
</dbReference>
<evidence type="ECO:0000313" key="12">
    <source>
        <dbReference type="EMBL" id="KAJ8047323.1"/>
    </source>
</evidence>
<dbReference type="Gene3D" id="2.60.40.200">
    <property type="entry name" value="Superoxide dismutase, copper/zinc binding domain"/>
    <property type="match status" value="1"/>
</dbReference>
<protein>
    <recommendedName>
        <fullName evidence="9">Superoxide dismutase [Cu-Zn]</fullName>
        <ecNumber evidence="9">1.15.1.1</ecNumber>
    </recommendedName>
</protein>
<keyword evidence="5 9" id="KW-0560">Oxidoreductase</keyword>
<dbReference type="EC" id="1.15.1.1" evidence="9"/>
<evidence type="ECO:0000256" key="2">
    <source>
        <dbReference type="ARBA" id="ARBA00022723"/>
    </source>
</evidence>
<dbReference type="PANTHER" id="PTHR10003">
    <property type="entry name" value="SUPEROXIDE DISMUTASE CU-ZN -RELATED"/>
    <property type="match status" value="1"/>
</dbReference>
<dbReference type="GO" id="GO:0004784">
    <property type="term" value="F:superoxide dismutase activity"/>
    <property type="evidence" value="ECO:0007669"/>
    <property type="project" value="UniProtKB-EC"/>
</dbReference>
<gene>
    <name evidence="12" type="ORF">HOLleu_06297</name>
</gene>
<feature type="chain" id="PRO_5040217519" description="Superoxide dismutase [Cu-Zn]" evidence="10">
    <location>
        <begin position="20"/>
        <end position="263"/>
    </location>
</feature>
<evidence type="ECO:0000259" key="11">
    <source>
        <dbReference type="Pfam" id="PF00080"/>
    </source>
</evidence>